<dbReference type="RefSeq" id="WP_072746715.1">
    <property type="nucleotide sequence ID" value="NZ_FOHL01000001.1"/>
</dbReference>
<evidence type="ECO:0000313" key="2">
    <source>
        <dbReference type="EMBL" id="SHN60980.1"/>
    </source>
</evidence>
<keyword evidence="1" id="KW-0732">Signal</keyword>
<reference evidence="2 3" key="1">
    <citation type="submission" date="2016-12" db="EMBL/GenBank/DDBJ databases">
        <authorList>
            <person name="Song W.-J."/>
            <person name="Kurnit D.M."/>
        </authorList>
    </citation>
    <scope>NUCLEOTIDE SEQUENCE [LARGE SCALE GENOMIC DNA]</scope>
    <source>
        <strain evidence="2 3">CGMCC 1.10808</strain>
    </source>
</reference>
<dbReference type="Pfam" id="PF10938">
    <property type="entry name" value="YfdX"/>
    <property type="match status" value="1"/>
</dbReference>
<accession>A0A1M7SRH7</accession>
<gene>
    <name evidence="2" type="ORF">SAMN05216200_103123</name>
</gene>
<protein>
    <submittedName>
        <fullName evidence="2">YfdX protein</fullName>
    </submittedName>
</protein>
<dbReference type="EMBL" id="FRDL01000003">
    <property type="protein sequence ID" value="SHN60980.1"/>
    <property type="molecule type" value="Genomic_DNA"/>
</dbReference>
<sequence>MTDNAKRPAARLRRALAGGVAALALGFGLAAMADEAPAADPRAGAVRQGVNDAAQGRVDAASETLIREAVDALERTQAALDALEKGERQAALDALAAATGKLETVIARDPKLALAPVDVQLLRIEFPGDAETVEAYGEQIDDLTDEGRYQEARALIRDFGSELVVRTVNLPLATYPDALLEAARLIHEGKDKEALAALEGALSAQVIVDQAIPLPPLRAELMIRQAQKLLEQGDGKAAQGDRDAAAKAPTAAEYLAAARRELKLAQAFGYGRKSDYKELHEALDELEEKVAAHEDAGGLFKAMADKFAALRDRLLGAARDEARPEPDKGDKAE</sequence>
<feature type="signal peptide" evidence="1">
    <location>
        <begin position="1"/>
        <end position="33"/>
    </location>
</feature>
<keyword evidence="3" id="KW-1185">Reference proteome</keyword>
<dbReference type="Proteomes" id="UP000184066">
    <property type="component" value="Unassembled WGS sequence"/>
</dbReference>
<organism evidence="2 3">
    <name type="scientific">Oceanicella actignis</name>
    <dbReference type="NCBI Taxonomy" id="1189325"/>
    <lineage>
        <taxon>Bacteria</taxon>
        <taxon>Pseudomonadati</taxon>
        <taxon>Pseudomonadota</taxon>
        <taxon>Alphaproteobacteria</taxon>
        <taxon>Rhodobacterales</taxon>
        <taxon>Paracoccaceae</taxon>
        <taxon>Oceanicella</taxon>
    </lineage>
</organism>
<evidence type="ECO:0000313" key="3">
    <source>
        <dbReference type="Proteomes" id="UP000184066"/>
    </source>
</evidence>
<name>A0A1M7SRH7_9RHOB</name>
<proteinExistence type="predicted"/>
<dbReference type="STRING" id="1189325.SAMN04488119_101122"/>
<dbReference type="AlphaFoldDB" id="A0A1M7SRH7"/>
<evidence type="ECO:0000256" key="1">
    <source>
        <dbReference type="SAM" id="SignalP"/>
    </source>
</evidence>
<feature type="chain" id="PRO_5009929274" evidence="1">
    <location>
        <begin position="34"/>
        <end position="333"/>
    </location>
</feature>
<dbReference type="OrthoDB" id="7025476at2"/>
<dbReference type="InterPro" id="IPR021236">
    <property type="entry name" value="Uncharacterised_YfdX"/>
</dbReference>